<reference evidence="5" key="1">
    <citation type="submission" date="2022-03" db="EMBL/GenBank/DDBJ databases">
        <authorList>
            <person name="Ezawa T."/>
            <person name="Silvestri A."/>
            <person name="Tawaraya K."/>
            <person name="Suzuki M."/>
            <person name="Duan Y."/>
            <person name="Turina M."/>
            <person name="Lanfranco L."/>
        </authorList>
    </citation>
    <scope>NUCLEOTIDE SEQUENCE</scope>
</reference>
<dbReference type="Pfam" id="PF05919">
    <property type="entry name" value="Mitovir_RNA_pol"/>
    <property type="match status" value="1"/>
</dbReference>
<dbReference type="InterPro" id="IPR043502">
    <property type="entry name" value="DNA/RNA_pol_sf"/>
</dbReference>
<evidence type="ECO:0000256" key="2">
    <source>
        <dbReference type="ARBA" id="ARBA00022679"/>
    </source>
</evidence>
<keyword evidence="3" id="KW-0548">Nucleotidyltransferase</keyword>
<dbReference type="PANTHER" id="PTHR34456:SF13">
    <property type="entry name" value="REVERSE TRANSCRIPTASE DOMAIN-CONTAINING PROTEIN"/>
    <property type="match status" value="1"/>
</dbReference>
<dbReference type="SUPFAM" id="SSF56672">
    <property type="entry name" value="DNA/RNA polymerases"/>
    <property type="match status" value="1"/>
</dbReference>
<evidence type="ECO:0000256" key="4">
    <source>
        <dbReference type="SAM" id="MobiDB-lite"/>
    </source>
</evidence>
<organism evidence="5">
    <name type="scientific">Gigaspora rosea mitovirus 5</name>
    <dbReference type="NCBI Taxonomy" id="2933361"/>
    <lineage>
        <taxon>Viruses</taxon>
        <taxon>Riboviria</taxon>
        <taxon>Orthornavirae</taxon>
        <taxon>Lenarviricota</taxon>
        <taxon>Howeltoviricetes</taxon>
        <taxon>Cryppavirales</taxon>
        <taxon>Mitoviridae</taxon>
        <taxon>Mitovirus</taxon>
    </lineage>
</organism>
<reference evidence="5" key="2">
    <citation type="journal article" date="2023" name="MBio">
        <title>Structurally distinct mitoviruses: are they an ancestral lineage of the Mitoviridae exclusive to arbuscular mycorrhizal fungi (Glomeromycotina)?</title>
        <authorList>
            <person name="Ezawa T."/>
            <person name="Silvestri A."/>
            <person name="Maruyama H."/>
            <person name="Tawaraya K."/>
            <person name="Suzuki M."/>
            <person name="Duan Y."/>
            <person name="Turina M."/>
            <person name="Lanfranco L."/>
        </authorList>
    </citation>
    <scope>NUCLEOTIDE SEQUENCE</scope>
</reference>
<feature type="region of interest" description="Disordered" evidence="4">
    <location>
        <begin position="1093"/>
        <end position="1118"/>
    </location>
</feature>
<evidence type="ECO:0000313" key="5">
    <source>
        <dbReference type="EMBL" id="DBA07247.1"/>
    </source>
</evidence>
<dbReference type="InterPro" id="IPR008686">
    <property type="entry name" value="RNA_pol_mitovir"/>
</dbReference>
<name>A0A9Y0T4P1_9VIRU</name>
<dbReference type="PANTHER" id="PTHR34456">
    <property type="entry name" value="MITOVIRUS RNA-DEPENDENT RNA POLYMERASE"/>
    <property type="match status" value="1"/>
</dbReference>
<dbReference type="GO" id="GO:0003968">
    <property type="term" value="F:RNA-directed RNA polymerase activity"/>
    <property type="evidence" value="ECO:0007669"/>
    <property type="project" value="UniProtKB-KW"/>
</dbReference>
<evidence type="ECO:0000256" key="3">
    <source>
        <dbReference type="ARBA" id="ARBA00022695"/>
    </source>
</evidence>
<proteinExistence type="predicted"/>
<keyword evidence="2" id="KW-0808">Transferase</keyword>
<evidence type="ECO:0000256" key="1">
    <source>
        <dbReference type="ARBA" id="ARBA00022484"/>
    </source>
</evidence>
<accession>A0A9Y0T4P1</accession>
<dbReference type="EMBL" id="BK061305">
    <property type="protein sequence ID" value="DBA07247.1"/>
    <property type="molecule type" value="Genomic_RNA"/>
</dbReference>
<protein>
    <submittedName>
        <fullName evidence="5">RNA-dependent RNA polymerase</fullName>
    </submittedName>
</protein>
<keyword evidence="1 5" id="KW-0696">RNA-directed RNA polymerase</keyword>
<sequence length="1118" mass="125242">MWQSSFIPKGWSEREPLNRPHPYLGVPNPANRFCNLHTPSRYGLPRQHAWHAPLGEQLGESHIVKLGGGTRSVRPTQPRCNHRASSINQQLSTYYMINHITFFSGWPNGMPFTSFYALLHTTPALRRSYKEWTEALRSTRFTPVEVLAVATGVQYVAVDPTNEDLLLPLSSKRYTAMQQDLMREQSSLTVLLGPGDIRKPGSLPVTADGFLKVDDPNQTSPAPPQDGVMPNQVRHGFAYLRKLVMASVRKGDLPVHRRTKVFATHLMKNTKVVAGRVVMTRVNLGPLVVSWGLYLHQLLGHPLRRSFRQDLHDISVYLTGLLVRGGPLFVARYLKVSLFMIQKHLAGEPLRFTGESGIFIGCTKAGLPRWLPVRWRLAIRSRNYPMIRLVTSLLTFYKAVHTPCSVVSLAAVTQPHPEIIEHYEDFGSFVSWLLRKKSTVYPCEYILRPPVLGTKAGPNISPGGLGIFLDAKAWVDRGDDNELFRFMRTWKIDPLIPLVHDCAARVNEFRLTMEDMFRGPKSPVLKLVAGYSVLRNSRKCPKPTIATEKLILGKLCFLEEAAGKVRTIAIGDFFTQWMMRPIHDTLFRILKAWEEVDGTFNQQRAVDNFSSRGYTEIFSYDLSKATDTIPHRLYLPIVGTLWGEAEAKAWLALLVERDFTVATRKGLQVKPDVGQVRYTRGQPMGFLSSWASLAVLHHLIVQYCAHRVRMRMRGTPEGWRTGILPFTDYLVLGDDIVIACPLVAQEYTQFCSSSGIELSLYKSFVSSKGFMNFASQSVIQDQNVSPASALEHFGITSLLGRVSFLQTLNSKGFFGTPGSSVKVGTLVRGLFSPTFFKLGIKPALVAGKMPHLLKIGISALANTRLFPNLGLNSAYRLPWIPAITSDEAHVRSILIQRMEHLTQAEHLALAEALYKLIVERFSGNECQEGIITSLQGKNALYRTFPFLRVLEPEDFWKDLKEGPFGKLQALRRSFHLTKLSYEPGVGSTYVRVPQRTVEELVEALMHDIEVIVSIENLPGFSMRVPPNLKKFMENQAWLPFVSVLLGCLATNQQDPLAVHTLLAKLTRSYRAVLKEDTDLGRATMWLTAESVTPQGDDQAVGPPASDANAQVGPCGDLA</sequence>